<keyword evidence="1" id="KW-0812">Transmembrane</keyword>
<evidence type="ECO:0000256" key="1">
    <source>
        <dbReference type="SAM" id="Phobius"/>
    </source>
</evidence>
<keyword evidence="1" id="KW-0472">Membrane</keyword>
<feature type="transmembrane region" description="Helical" evidence="1">
    <location>
        <begin position="21"/>
        <end position="44"/>
    </location>
</feature>
<evidence type="ECO:0000313" key="2">
    <source>
        <dbReference type="EMBL" id="CAG6742205.1"/>
    </source>
</evidence>
<name>A0A8D8Z785_9HEMI</name>
<dbReference type="EMBL" id="HBUF01433391">
    <property type="protein sequence ID" value="CAG6742204.1"/>
    <property type="molecule type" value="Transcribed_RNA"/>
</dbReference>
<organism evidence="2">
    <name type="scientific">Cacopsylla melanoneura</name>
    <dbReference type="NCBI Taxonomy" id="428564"/>
    <lineage>
        <taxon>Eukaryota</taxon>
        <taxon>Metazoa</taxon>
        <taxon>Ecdysozoa</taxon>
        <taxon>Arthropoda</taxon>
        <taxon>Hexapoda</taxon>
        <taxon>Insecta</taxon>
        <taxon>Pterygota</taxon>
        <taxon>Neoptera</taxon>
        <taxon>Paraneoptera</taxon>
        <taxon>Hemiptera</taxon>
        <taxon>Sternorrhyncha</taxon>
        <taxon>Psylloidea</taxon>
        <taxon>Psyllidae</taxon>
        <taxon>Psyllinae</taxon>
        <taxon>Cacopsylla</taxon>
    </lineage>
</organism>
<dbReference type="EMBL" id="HBUF01433392">
    <property type="protein sequence ID" value="CAG6742205.1"/>
    <property type="molecule type" value="Transcribed_RNA"/>
</dbReference>
<proteinExistence type="predicted"/>
<sequence length="101" mass="11784">MEKQIGPPISISFLHCHKTRFRPFGAFLVSYLSVCRSVCPQILFTDKNMAIIYLFFHVSYVVFLGHKVINKKPLMSIFKGVKISYHKVVSHWVLIRIKFVI</sequence>
<reference evidence="2" key="1">
    <citation type="submission" date="2021-05" db="EMBL/GenBank/DDBJ databases">
        <authorList>
            <person name="Alioto T."/>
            <person name="Alioto T."/>
            <person name="Gomez Garrido J."/>
        </authorList>
    </citation>
    <scope>NUCLEOTIDE SEQUENCE</scope>
</reference>
<feature type="transmembrane region" description="Helical" evidence="1">
    <location>
        <begin position="50"/>
        <end position="69"/>
    </location>
</feature>
<keyword evidence="1" id="KW-1133">Transmembrane helix</keyword>
<dbReference type="AlphaFoldDB" id="A0A8D8Z785"/>
<protein>
    <submittedName>
        <fullName evidence="2">Uncharacterized protein</fullName>
    </submittedName>
</protein>
<accession>A0A8D8Z785</accession>